<dbReference type="SUPFAM" id="SSF52507">
    <property type="entry name" value="Homo-oligomeric flavin-containing Cys decarboxylases, HFCD"/>
    <property type="match status" value="1"/>
</dbReference>
<dbReference type="GO" id="GO:0046872">
    <property type="term" value="F:metal ion binding"/>
    <property type="evidence" value="ECO:0007669"/>
    <property type="project" value="UniProtKB-KW"/>
</dbReference>
<sequence>MARIAVYLTGGIASYKAITVVRNLQRSGHQVRVVMTKNAEKFVTKQTLAVLTKAPVLDDLWNSENEAKVAHIELADWTDLAVVVPATANFLAKMALGIADDAASTAILATACSKIVVPAMNNHMWSNPAVQRNLTMLRKDGVKVLEPAVGMLAEGYAGKGRMPEPAEISDFILEQLEGKQTLSGKRVIVTAGGTREAVDPVRYLGNSSSGKMGIAIATAFAKAGANVDLVVGNITTAVPENKLINLHHVISTEDMLKQVDQLFDGSDCLVMAAAPADFKLQSSFDQKIKKQPNQTTLTLTFTETPDILQTMGLKKQHQLVVGFAAETENLLENAASKLERKHADIIIANDVSKGVFGSDNNQVYLLQKGQEVEPWPKMSKEAIAEKLVKKISQKITKNN</sequence>
<feature type="region of interest" description="Phosphopantothenate--cysteine ligase" evidence="3">
    <location>
        <begin position="187"/>
        <end position="399"/>
    </location>
</feature>
<dbReference type="InterPro" id="IPR035929">
    <property type="entry name" value="CoaB-like_sf"/>
</dbReference>
<dbReference type="EC" id="4.1.1.36" evidence="3"/>
<evidence type="ECO:0000256" key="2">
    <source>
        <dbReference type="ARBA" id="ARBA00023239"/>
    </source>
</evidence>
<dbReference type="InterPro" id="IPR007085">
    <property type="entry name" value="DNA/pantothenate-metab_flavo_C"/>
</dbReference>
<keyword evidence="3 4" id="KW-0436">Ligase</keyword>
<evidence type="ECO:0000256" key="4">
    <source>
        <dbReference type="RuleBase" id="RU364078"/>
    </source>
</evidence>
<comment type="catalytic activity">
    <reaction evidence="3 4">
        <text>(R)-4'-phosphopantothenate + L-cysteine + CTP = N-[(R)-4-phosphopantothenoyl]-L-cysteine + CMP + diphosphate + H(+)</text>
        <dbReference type="Rhea" id="RHEA:19397"/>
        <dbReference type="ChEBI" id="CHEBI:10986"/>
        <dbReference type="ChEBI" id="CHEBI:15378"/>
        <dbReference type="ChEBI" id="CHEBI:33019"/>
        <dbReference type="ChEBI" id="CHEBI:35235"/>
        <dbReference type="ChEBI" id="CHEBI:37563"/>
        <dbReference type="ChEBI" id="CHEBI:59458"/>
        <dbReference type="ChEBI" id="CHEBI:60377"/>
        <dbReference type="EC" id="6.3.2.5"/>
    </reaction>
</comment>
<comment type="cofactor">
    <cofactor evidence="3">
        <name>Mg(2+)</name>
        <dbReference type="ChEBI" id="CHEBI:18420"/>
    </cofactor>
</comment>
<dbReference type="AlphaFoldDB" id="A0A0R1S4M7"/>
<keyword evidence="3" id="KW-0511">Multifunctional enzyme</keyword>
<dbReference type="Pfam" id="PF02441">
    <property type="entry name" value="Flavoprotein"/>
    <property type="match status" value="1"/>
</dbReference>
<comment type="function">
    <text evidence="3">Catalyzes two sequential steps in the biosynthesis of coenzyme A. In the first step cysteine is conjugated to 4'-phosphopantothenate to form 4-phosphopantothenoylcysteine. In the second step the latter compound is decarboxylated to form 4'-phosphopantotheine.</text>
</comment>
<dbReference type="RefSeq" id="WP_027825566.1">
    <property type="nucleotide sequence ID" value="NZ_AZFB01000002.1"/>
</dbReference>
<dbReference type="UniPathway" id="UPA00241">
    <property type="reaction ID" value="UER00353"/>
</dbReference>
<feature type="domain" description="DNA/pantothenate metabolism flavoprotein C-terminal" evidence="6">
    <location>
        <begin position="182"/>
        <end position="393"/>
    </location>
</feature>
<feature type="region of interest" description="Phosphopantothenoylcysteine decarboxylase" evidence="3">
    <location>
        <begin position="1"/>
        <end position="186"/>
    </location>
</feature>
<comment type="cofactor">
    <cofactor evidence="3">
        <name>FMN</name>
        <dbReference type="ChEBI" id="CHEBI:58210"/>
    </cofactor>
    <text evidence="3">Binds 1 FMN per subunit.</text>
</comment>
<evidence type="ECO:0000313" key="8">
    <source>
        <dbReference type="Proteomes" id="UP000051931"/>
    </source>
</evidence>
<dbReference type="SUPFAM" id="SSF102645">
    <property type="entry name" value="CoaB-like"/>
    <property type="match status" value="1"/>
</dbReference>
<dbReference type="GO" id="GO:0015937">
    <property type="term" value="P:coenzyme A biosynthetic process"/>
    <property type="evidence" value="ECO:0007669"/>
    <property type="project" value="UniProtKB-UniRule"/>
</dbReference>
<dbReference type="Gene3D" id="3.40.50.1950">
    <property type="entry name" value="Flavin prenyltransferase-like"/>
    <property type="match status" value="1"/>
</dbReference>
<comment type="function">
    <text evidence="4">Catalyzes two steps in the biosynthesis of coenzyme A. In the first step cysteine is conjugated to 4'-phosphopantothenate to form 4-phosphopantothenoylcysteine, in the latter compound is decarboxylated to form 4'-phosphopantotheine.</text>
</comment>
<dbReference type="eggNOG" id="COG0452">
    <property type="taxonomic scope" value="Bacteria"/>
</dbReference>
<feature type="binding site" evidence="3">
    <location>
        <position position="341"/>
    </location>
    <ligand>
        <name>CTP</name>
        <dbReference type="ChEBI" id="CHEBI:37563"/>
    </ligand>
</feature>
<comment type="similarity">
    <text evidence="3 4">In the C-terminal section; belongs to the PPC synthetase family.</text>
</comment>
<dbReference type="PANTHER" id="PTHR14359:SF6">
    <property type="entry name" value="PHOSPHOPANTOTHENOYLCYSTEINE DECARBOXYLASE"/>
    <property type="match status" value="1"/>
</dbReference>
<gene>
    <name evidence="3" type="primary">coaBC</name>
    <name evidence="7" type="ORF">FC23_GL000501</name>
</gene>
<feature type="binding site" evidence="3">
    <location>
        <begin position="305"/>
        <end position="308"/>
    </location>
    <ligand>
        <name>CTP</name>
        <dbReference type="ChEBI" id="CHEBI:37563"/>
    </ligand>
</feature>
<comment type="pathway">
    <text evidence="3 4">Cofactor biosynthesis; coenzyme A biosynthesis; CoA from (R)-pantothenate: step 2/5.</text>
</comment>
<keyword evidence="3 4" id="KW-0288">FMN</keyword>
<feature type="domain" description="Flavoprotein" evidence="5">
    <location>
        <begin position="3"/>
        <end position="175"/>
    </location>
</feature>
<dbReference type="PATRIC" id="fig|1122152.4.peg.509"/>
<keyword evidence="8" id="KW-1185">Reference proteome</keyword>
<protein>
    <recommendedName>
        <fullName evidence="3">Coenzyme A biosynthesis bifunctional protein CoaBC</fullName>
    </recommendedName>
    <alternativeName>
        <fullName evidence="3">DNA/pantothenate metabolism flavoprotein</fullName>
    </alternativeName>
    <alternativeName>
        <fullName evidence="3">Phosphopantothenoylcysteine synthetase/decarboxylase</fullName>
        <shortName evidence="3">PPCS-PPCDC</shortName>
    </alternativeName>
    <domain>
        <recommendedName>
            <fullName evidence="3">Phosphopantothenoylcysteine decarboxylase</fullName>
            <shortName evidence="3">PPC decarboxylase</shortName>
            <shortName evidence="3">PPC-DC</shortName>
            <ecNumber evidence="3">4.1.1.36</ecNumber>
        </recommendedName>
        <alternativeName>
            <fullName evidence="3">CoaC</fullName>
        </alternativeName>
    </domain>
    <domain>
        <recommendedName>
            <fullName evidence="3">Phosphopantothenate--cysteine ligase</fullName>
            <ecNumber evidence="3">6.3.2.5</ecNumber>
        </recommendedName>
        <alternativeName>
            <fullName evidence="3">CoaB</fullName>
        </alternativeName>
        <alternativeName>
            <fullName evidence="3">Phosphopantothenoylcysteine synthetase</fullName>
            <shortName evidence="3">PPC synthetase</shortName>
            <shortName evidence="3">PPC-S</shortName>
        </alternativeName>
    </domain>
</protein>
<keyword evidence="3 4" id="KW-0285">Flavoprotein</keyword>
<dbReference type="PANTHER" id="PTHR14359">
    <property type="entry name" value="HOMO-OLIGOMERIC FLAVIN CONTAINING CYS DECARBOXYLASE FAMILY"/>
    <property type="match status" value="1"/>
</dbReference>
<feature type="binding site" evidence="3">
    <location>
        <position position="277"/>
    </location>
    <ligand>
        <name>CTP</name>
        <dbReference type="ChEBI" id="CHEBI:37563"/>
    </ligand>
</feature>
<dbReference type="STRING" id="1122152.GCA_000425905_00267"/>
<dbReference type="GO" id="GO:0004633">
    <property type="term" value="F:phosphopantothenoylcysteine decarboxylase activity"/>
    <property type="evidence" value="ECO:0007669"/>
    <property type="project" value="UniProtKB-UniRule"/>
</dbReference>
<comment type="caution">
    <text evidence="3">Lacks conserved residue(s) required for the propagation of feature annotation.</text>
</comment>
<dbReference type="NCBIfam" id="TIGR00521">
    <property type="entry name" value="coaBC_dfp"/>
    <property type="match status" value="1"/>
</dbReference>
<dbReference type="OrthoDB" id="9802554at2"/>
<evidence type="ECO:0000259" key="5">
    <source>
        <dbReference type="Pfam" id="PF02441"/>
    </source>
</evidence>
<dbReference type="HAMAP" id="MF_02225">
    <property type="entry name" value="CoaBC"/>
    <property type="match status" value="1"/>
</dbReference>
<keyword evidence="3" id="KW-0479">Metal-binding</keyword>
<dbReference type="GO" id="GO:0071513">
    <property type="term" value="C:phosphopantothenoylcysteine decarboxylase complex"/>
    <property type="evidence" value="ECO:0007669"/>
    <property type="project" value="TreeGrafter"/>
</dbReference>
<dbReference type="EC" id="6.3.2.5" evidence="3"/>
<organism evidence="7 8">
    <name type="scientific">Lactobacillus psittaci DSM 15354</name>
    <dbReference type="NCBI Taxonomy" id="1122152"/>
    <lineage>
        <taxon>Bacteria</taxon>
        <taxon>Bacillati</taxon>
        <taxon>Bacillota</taxon>
        <taxon>Bacilli</taxon>
        <taxon>Lactobacillales</taxon>
        <taxon>Lactobacillaceae</taxon>
        <taxon>Lactobacillus</taxon>
    </lineage>
</organism>
<comment type="pathway">
    <text evidence="3 4">Cofactor biosynthesis; coenzyme A biosynthesis; CoA from (R)-pantothenate: step 3/5.</text>
</comment>
<dbReference type="Pfam" id="PF04127">
    <property type="entry name" value="DFP"/>
    <property type="match status" value="1"/>
</dbReference>
<keyword evidence="2 3" id="KW-0456">Lyase</keyword>
<dbReference type="Gene3D" id="3.40.50.10300">
    <property type="entry name" value="CoaB-like"/>
    <property type="match status" value="1"/>
</dbReference>
<evidence type="ECO:0000259" key="6">
    <source>
        <dbReference type="Pfam" id="PF04127"/>
    </source>
</evidence>
<dbReference type="InterPro" id="IPR036551">
    <property type="entry name" value="Flavin_trans-like"/>
</dbReference>
<feature type="binding site" evidence="3">
    <location>
        <position position="287"/>
    </location>
    <ligand>
        <name>CTP</name>
        <dbReference type="ChEBI" id="CHEBI:37563"/>
    </ligand>
</feature>
<dbReference type="InterPro" id="IPR003382">
    <property type="entry name" value="Flavoprotein"/>
</dbReference>
<evidence type="ECO:0000313" key="7">
    <source>
        <dbReference type="EMBL" id="KRL63593.1"/>
    </source>
</evidence>
<reference evidence="7 8" key="1">
    <citation type="journal article" date="2015" name="Genome Announc.">
        <title>Expanding the biotechnology potential of lactobacilli through comparative genomics of 213 strains and associated genera.</title>
        <authorList>
            <person name="Sun Z."/>
            <person name="Harris H.M."/>
            <person name="McCann A."/>
            <person name="Guo C."/>
            <person name="Argimon S."/>
            <person name="Zhang W."/>
            <person name="Yang X."/>
            <person name="Jeffery I.B."/>
            <person name="Cooney J.C."/>
            <person name="Kagawa T.F."/>
            <person name="Liu W."/>
            <person name="Song Y."/>
            <person name="Salvetti E."/>
            <person name="Wrobel A."/>
            <person name="Rasinkangas P."/>
            <person name="Parkhill J."/>
            <person name="Rea M.C."/>
            <person name="O'Sullivan O."/>
            <person name="Ritari J."/>
            <person name="Douillard F.P."/>
            <person name="Paul Ross R."/>
            <person name="Yang R."/>
            <person name="Briner A.E."/>
            <person name="Felis G.E."/>
            <person name="de Vos W.M."/>
            <person name="Barrangou R."/>
            <person name="Klaenhammer T.R."/>
            <person name="Caufield P.W."/>
            <person name="Cui Y."/>
            <person name="Zhang H."/>
            <person name="O'Toole P.W."/>
        </authorList>
    </citation>
    <scope>NUCLEOTIDE SEQUENCE [LARGE SCALE GENOMIC DNA]</scope>
    <source>
        <strain evidence="7 8">DSM 15354</strain>
    </source>
</reference>
<keyword evidence="1 3" id="KW-0210">Decarboxylase</keyword>
<dbReference type="InterPro" id="IPR005252">
    <property type="entry name" value="CoaBC"/>
</dbReference>
<accession>A0A0R1S4M7</accession>
<feature type="binding site" evidence="3">
    <location>
        <position position="337"/>
    </location>
    <ligand>
        <name>CTP</name>
        <dbReference type="ChEBI" id="CHEBI:37563"/>
    </ligand>
</feature>
<evidence type="ECO:0000256" key="3">
    <source>
        <dbReference type="HAMAP-Rule" id="MF_02225"/>
    </source>
</evidence>
<feature type="binding site" evidence="3">
    <location>
        <position position="323"/>
    </location>
    <ligand>
        <name>CTP</name>
        <dbReference type="ChEBI" id="CHEBI:37563"/>
    </ligand>
</feature>
<dbReference type="GO" id="GO:0004632">
    <property type="term" value="F:phosphopantothenate--cysteine ligase activity"/>
    <property type="evidence" value="ECO:0007669"/>
    <property type="project" value="UniProtKB-UniRule"/>
</dbReference>
<proteinExistence type="inferred from homology"/>
<comment type="caution">
    <text evidence="7">The sequence shown here is derived from an EMBL/GenBank/DDBJ whole genome shotgun (WGS) entry which is preliminary data.</text>
</comment>
<comment type="similarity">
    <text evidence="3 4">In the N-terminal section; belongs to the HFCD (homo-oligomeric flavin containing Cys decarboxylase) superfamily.</text>
</comment>
<dbReference type="GO" id="GO:0010181">
    <property type="term" value="F:FMN binding"/>
    <property type="evidence" value="ECO:0007669"/>
    <property type="project" value="UniProtKB-UniRule"/>
</dbReference>
<dbReference type="GO" id="GO:0015941">
    <property type="term" value="P:pantothenate catabolic process"/>
    <property type="evidence" value="ECO:0007669"/>
    <property type="project" value="InterPro"/>
</dbReference>
<name>A0A0R1S4M7_9LACO</name>
<dbReference type="EMBL" id="AZFB01000002">
    <property type="protein sequence ID" value="KRL63593.1"/>
    <property type="molecule type" value="Genomic_DNA"/>
</dbReference>
<dbReference type="Proteomes" id="UP000051931">
    <property type="component" value="Unassembled WGS sequence"/>
</dbReference>
<comment type="catalytic activity">
    <reaction evidence="3 4">
        <text>N-[(R)-4-phosphopantothenoyl]-L-cysteine + H(+) = (R)-4'-phosphopantetheine + CO2</text>
        <dbReference type="Rhea" id="RHEA:16793"/>
        <dbReference type="ChEBI" id="CHEBI:15378"/>
        <dbReference type="ChEBI" id="CHEBI:16526"/>
        <dbReference type="ChEBI" id="CHEBI:59458"/>
        <dbReference type="ChEBI" id="CHEBI:61723"/>
        <dbReference type="EC" id="4.1.1.36"/>
    </reaction>
</comment>
<keyword evidence="3" id="KW-0460">Magnesium</keyword>
<evidence type="ECO:0000256" key="1">
    <source>
        <dbReference type="ARBA" id="ARBA00022793"/>
    </source>
</evidence>